<name>A0A094IMQ9_9GAMM</name>
<evidence type="ECO:0008006" key="4">
    <source>
        <dbReference type="Google" id="ProtNLM"/>
    </source>
</evidence>
<evidence type="ECO:0000313" key="3">
    <source>
        <dbReference type="Proteomes" id="UP000053718"/>
    </source>
</evidence>
<evidence type="ECO:0000256" key="1">
    <source>
        <dbReference type="SAM" id="Phobius"/>
    </source>
</evidence>
<keyword evidence="1" id="KW-1133">Transmembrane helix</keyword>
<organism evidence="2 3">
    <name type="scientific">Pseudidiomarina atlantica</name>
    <dbReference type="NCBI Taxonomy" id="1517416"/>
    <lineage>
        <taxon>Bacteria</taxon>
        <taxon>Pseudomonadati</taxon>
        <taxon>Pseudomonadota</taxon>
        <taxon>Gammaproteobacteria</taxon>
        <taxon>Alteromonadales</taxon>
        <taxon>Idiomarinaceae</taxon>
        <taxon>Pseudidiomarina</taxon>
    </lineage>
</organism>
<dbReference type="Proteomes" id="UP000053718">
    <property type="component" value="Unassembled WGS sequence"/>
</dbReference>
<keyword evidence="1" id="KW-0472">Membrane</keyword>
<keyword evidence="1" id="KW-0812">Transmembrane</keyword>
<dbReference type="eggNOG" id="COG3166">
    <property type="taxonomic scope" value="Bacteria"/>
</dbReference>
<dbReference type="OrthoDB" id="6876592at2"/>
<gene>
    <name evidence="2" type="ORF">IDAT_04700</name>
</gene>
<dbReference type="AlphaFoldDB" id="A0A094IMQ9"/>
<dbReference type="RefSeq" id="WP_034731210.1">
    <property type="nucleotide sequence ID" value="NZ_JPIN01000005.1"/>
</dbReference>
<sequence length="207" mass="23381">MKRIANLYVAELRPSREWLTLRRLLAINVSLLVVFVVAWVVAQVVVSQQQSTSIELGNTTTAVEAQLQQRQSELDNALNDPELNNALAETQQVFVLRQRLLEQMQQFTQQNQQNYSQLLIDLAAADQEAIWLQRIYVNDNALSLEGHTLQPQQLPSWLASFSGYTSLQQRPFGVFELRDEGEQGLRFVVGHTQDSRIMSSTAGGSNP</sequence>
<feature type="transmembrane region" description="Helical" evidence="1">
    <location>
        <begin position="21"/>
        <end position="42"/>
    </location>
</feature>
<dbReference type="STRING" id="1517416.IDAT_04700"/>
<evidence type="ECO:0000313" key="2">
    <source>
        <dbReference type="EMBL" id="KFZ28980.1"/>
    </source>
</evidence>
<protein>
    <recommendedName>
        <fullName evidence="4">MSHA biogenesis protein MshI</fullName>
    </recommendedName>
</protein>
<keyword evidence="3" id="KW-1185">Reference proteome</keyword>
<accession>A0A094IMQ9</accession>
<reference evidence="2 3" key="1">
    <citation type="submission" date="2014-06" db="EMBL/GenBank/DDBJ databases">
        <title>Draft genome sequence of Idiomarina sp. MCCC 1A10513.</title>
        <authorList>
            <person name="Du J."/>
            <person name="Lai Q."/>
            <person name="Shao Z."/>
        </authorList>
    </citation>
    <scope>NUCLEOTIDE SEQUENCE [LARGE SCALE GENOMIC DNA]</scope>
    <source>
        <strain evidence="2 3">MCCC 1A10513</strain>
    </source>
</reference>
<dbReference type="EMBL" id="JPIN01000005">
    <property type="protein sequence ID" value="KFZ28980.1"/>
    <property type="molecule type" value="Genomic_DNA"/>
</dbReference>
<comment type="caution">
    <text evidence="2">The sequence shown here is derived from an EMBL/GenBank/DDBJ whole genome shotgun (WGS) entry which is preliminary data.</text>
</comment>
<proteinExistence type="predicted"/>